<evidence type="ECO:0000313" key="2">
    <source>
        <dbReference type="Proteomes" id="UP000829829"/>
    </source>
</evidence>
<evidence type="ECO:0000313" key="1">
    <source>
        <dbReference type="EMBL" id="UOG57308.1"/>
    </source>
</evidence>
<gene>
    <name evidence="1" type="ORF">MAL03_03815</name>
</gene>
<accession>A0A9Q8RFZ8</accession>
<organism evidence="1 2">
    <name type="scientific">Leptospira noguchii</name>
    <dbReference type="NCBI Taxonomy" id="28182"/>
    <lineage>
        <taxon>Bacteria</taxon>
        <taxon>Pseudomonadati</taxon>
        <taxon>Spirochaetota</taxon>
        <taxon>Spirochaetia</taxon>
        <taxon>Leptospirales</taxon>
        <taxon>Leptospiraceae</taxon>
        <taxon>Leptospira</taxon>
    </lineage>
</organism>
<dbReference type="Proteomes" id="UP000829829">
    <property type="component" value="Chromosome 1"/>
</dbReference>
<proteinExistence type="predicted"/>
<reference evidence="1" key="1">
    <citation type="submission" date="2022-02" db="EMBL/GenBank/DDBJ databases">
        <title>The genetically variable rfb locus in Leptospira is a mobile cassette and a molecular signature of serovar identity.</title>
        <authorList>
            <person name="Nieves C."/>
            <person name="Vincent A.T."/>
            <person name="Zarantonelli L."/>
            <person name="Picardeau M."/>
            <person name="Veyrier F.J."/>
            <person name="Buschiazzo A."/>
        </authorList>
    </citation>
    <scope>NUCLEOTIDE SEQUENCE</scope>
    <source>
        <strain evidence="1">IP1512017</strain>
    </source>
</reference>
<name>A0A9Q8RFZ8_9LEPT</name>
<dbReference type="Pfam" id="PF07600">
    <property type="entry name" value="DUF1564"/>
    <property type="match status" value="1"/>
</dbReference>
<sequence>MTLFISPGTALKEEIKMQKHHLKNFTEFKGKSKKNSGPSDLLVPIHLENYLHKQIKKHKNLKNYFHYLILKFLKKNLSSKFPDTAFRKTLYQSKNQQLIRYSFRPDHQDWYEAKFIGFYFGLSICRLFSRLVDLDREEDLQIINLAEELIKLGKQKIHLHFYFKIFSNHKTISKKMLFGKNFELNSA</sequence>
<dbReference type="AlphaFoldDB" id="A0A9Q8RFZ8"/>
<dbReference type="InterPro" id="IPR011458">
    <property type="entry name" value="DUF1564"/>
</dbReference>
<protein>
    <submittedName>
        <fullName evidence="1">DUF1564 domain-containing protein</fullName>
    </submittedName>
</protein>
<dbReference type="EMBL" id="CP091957">
    <property type="protein sequence ID" value="UOG57308.1"/>
    <property type="molecule type" value="Genomic_DNA"/>
</dbReference>
<dbReference type="RefSeq" id="WP_181756933.1">
    <property type="nucleotide sequence ID" value="NZ_CP091928.1"/>
</dbReference>